<evidence type="ECO:0000256" key="2">
    <source>
        <dbReference type="ARBA" id="ARBA00022475"/>
    </source>
</evidence>
<dbReference type="PANTHER" id="PTHR43124:SF3">
    <property type="entry name" value="CHLORAMPHENICOL EFFLUX PUMP RV0191"/>
    <property type="match status" value="1"/>
</dbReference>
<feature type="transmembrane region" description="Helical" evidence="7">
    <location>
        <begin position="199"/>
        <end position="217"/>
    </location>
</feature>
<dbReference type="InterPro" id="IPR036259">
    <property type="entry name" value="MFS_trans_sf"/>
</dbReference>
<evidence type="ECO:0000256" key="7">
    <source>
        <dbReference type="SAM" id="Phobius"/>
    </source>
</evidence>
<dbReference type="GO" id="GO:0022857">
    <property type="term" value="F:transmembrane transporter activity"/>
    <property type="evidence" value="ECO:0007669"/>
    <property type="project" value="InterPro"/>
</dbReference>
<keyword evidence="4 7" id="KW-1133">Transmembrane helix</keyword>
<dbReference type="SUPFAM" id="SSF103473">
    <property type="entry name" value="MFS general substrate transporter"/>
    <property type="match status" value="1"/>
</dbReference>
<dbReference type="InterPro" id="IPR050189">
    <property type="entry name" value="MFS_Efflux_Transporters"/>
</dbReference>
<organism evidence="9 10">
    <name type="scientific">Thalassiosira oceanica</name>
    <name type="common">Marine diatom</name>
    <dbReference type="NCBI Taxonomy" id="159749"/>
    <lineage>
        <taxon>Eukaryota</taxon>
        <taxon>Sar</taxon>
        <taxon>Stramenopiles</taxon>
        <taxon>Ochrophyta</taxon>
        <taxon>Bacillariophyta</taxon>
        <taxon>Coscinodiscophyceae</taxon>
        <taxon>Thalassiosirophycidae</taxon>
        <taxon>Thalassiosirales</taxon>
        <taxon>Thalassiosiraceae</taxon>
        <taxon>Thalassiosira</taxon>
    </lineage>
</organism>
<evidence type="ECO:0000313" key="10">
    <source>
        <dbReference type="Proteomes" id="UP000266841"/>
    </source>
</evidence>
<comment type="subcellular location">
    <subcellularLocation>
        <location evidence="1">Cell membrane</location>
        <topology evidence="1">Multi-pass membrane protein</topology>
    </subcellularLocation>
</comment>
<dbReference type="PANTHER" id="PTHR43124">
    <property type="entry name" value="PURINE EFFLUX PUMP PBUE"/>
    <property type="match status" value="1"/>
</dbReference>
<protein>
    <recommendedName>
        <fullName evidence="8">Major facilitator superfamily (MFS) profile domain-containing protein</fullName>
    </recommendedName>
</protein>
<evidence type="ECO:0000256" key="4">
    <source>
        <dbReference type="ARBA" id="ARBA00022989"/>
    </source>
</evidence>
<dbReference type="GO" id="GO:0005886">
    <property type="term" value="C:plasma membrane"/>
    <property type="evidence" value="ECO:0007669"/>
    <property type="project" value="UniProtKB-SubCell"/>
</dbReference>
<reference evidence="9 10" key="1">
    <citation type="journal article" date="2012" name="Genome Biol.">
        <title>Genome and low-iron response of an oceanic diatom adapted to chronic iron limitation.</title>
        <authorList>
            <person name="Lommer M."/>
            <person name="Specht M."/>
            <person name="Roy A.S."/>
            <person name="Kraemer L."/>
            <person name="Andreson R."/>
            <person name="Gutowska M.A."/>
            <person name="Wolf J."/>
            <person name="Bergner S.V."/>
            <person name="Schilhabel M.B."/>
            <person name="Klostermeier U.C."/>
            <person name="Beiko R.G."/>
            <person name="Rosenstiel P."/>
            <person name="Hippler M."/>
            <person name="Laroche J."/>
        </authorList>
    </citation>
    <scope>NUCLEOTIDE SEQUENCE [LARGE SCALE GENOMIC DNA]</scope>
    <source>
        <strain evidence="9 10">CCMP1005</strain>
    </source>
</reference>
<dbReference type="InterPro" id="IPR020846">
    <property type="entry name" value="MFS_dom"/>
</dbReference>
<keyword evidence="10" id="KW-1185">Reference proteome</keyword>
<feature type="transmembrane region" description="Helical" evidence="7">
    <location>
        <begin position="518"/>
        <end position="541"/>
    </location>
</feature>
<feature type="transmembrane region" description="Helical" evidence="7">
    <location>
        <begin position="229"/>
        <end position="246"/>
    </location>
</feature>
<sequence>MHTKDHTTAAATSHESPPLDRQAMYKLLNLKDFSEEEIDASFASIAKPNADNMRLDDVETYLRQRYRQFDEERMQLSHLPANAYSHKLYRRAQLDARSIHDLLLEYSSGEGKLNRSEYQKAVSSMAREVDYMTLMPLSASLLLVGTSVGIISPIMPFVAEKLALSTTQYGVVVSSFALSKMAGNIPSAILVERHGRKPYLVHSLLVVGLGVAGMGMASDWIQLSACRMTVGLGVAALTTASTLAVADVSTNLSRASTYSPLMSSFAAGMALGPAVGGILHDSFGIRDTFFLVSTSYAMAALWNQLSVSETKRDGEWWEKNTLPWHDIRDSSSCIEERKPASLATTISDSLKDTSKQWRDLVSDSTKVRPIIIMNGFYNLAFSGAQMTLLPLLLTGGGDIASDAAIGLALSASTLGQLYMWMSFVQVVANPAAGRFADRMGKSVGIVAGGTLTSLAISSVPIVCAHCFLGTDSGLLQSETDWALLAGTLGVWSLGSTLLATSHVAAISDVVEDSRRSQALALLRTAGDVGYLLGAIGAGFSADVFQDVGLAMQASGLVLLGGTAWFGNKTFNK</sequence>
<dbReference type="PROSITE" id="PS50850">
    <property type="entry name" value="MFS"/>
    <property type="match status" value="1"/>
</dbReference>
<dbReference type="eggNOG" id="ENOG502S4IK">
    <property type="taxonomic scope" value="Eukaryota"/>
</dbReference>
<evidence type="ECO:0000256" key="3">
    <source>
        <dbReference type="ARBA" id="ARBA00022692"/>
    </source>
</evidence>
<dbReference type="CDD" id="cd17325">
    <property type="entry name" value="MFS_MdtG_SLC18_like"/>
    <property type="match status" value="1"/>
</dbReference>
<feature type="transmembrane region" description="Helical" evidence="7">
    <location>
        <begin position="399"/>
        <end position="421"/>
    </location>
</feature>
<dbReference type="PRINTS" id="PR01035">
    <property type="entry name" value="TCRTETA"/>
</dbReference>
<feature type="transmembrane region" description="Helical" evidence="7">
    <location>
        <begin position="547"/>
        <end position="566"/>
    </location>
</feature>
<keyword evidence="5 7" id="KW-0472">Membrane</keyword>
<feature type="transmembrane region" description="Helical" evidence="7">
    <location>
        <begin position="482"/>
        <end position="506"/>
    </location>
</feature>
<dbReference type="Gene3D" id="1.20.1250.20">
    <property type="entry name" value="MFS general substrate transporter like domains"/>
    <property type="match status" value="1"/>
</dbReference>
<evidence type="ECO:0000259" key="8">
    <source>
        <dbReference type="PROSITE" id="PS50850"/>
    </source>
</evidence>
<dbReference type="InterPro" id="IPR001958">
    <property type="entry name" value="Tet-R_TetA/multi-R_MdtG-like"/>
</dbReference>
<feature type="transmembrane region" description="Helical" evidence="7">
    <location>
        <begin position="376"/>
        <end position="393"/>
    </location>
</feature>
<dbReference type="Pfam" id="PF07690">
    <property type="entry name" value="MFS_1"/>
    <property type="match status" value="1"/>
</dbReference>
<keyword evidence="2" id="KW-1003">Cell membrane</keyword>
<feature type="transmembrane region" description="Helical" evidence="7">
    <location>
        <begin position="134"/>
        <end position="155"/>
    </location>
</feature>
<name>K0R1R1_THAOC</name>
<proteinExistence type="predicted"/>
<dbReference type="InterPro" id="IPR011701">
    <property type="entry name" value="MFS"/>
</dbReference>
<comment type="caution">
    <text evidence="9">The sequence shown here is derived from an EMBL/GenBank/DDBJ whole genome shotgun (WGS) entry which is preliminary data.</text>
</comment>
<evidence type="ECO:0000256" key="5">
    <source>
        <dbReference type="ARBA" id="ARBA00023136"/>
    </source>
</evidence>
<evidence type="ECO:0000313" key="9">
    <source>
        <dbReference type="EMBL" id="EJK45905.1"/>
    </source>
</evidence>
<accession>K0R1R1</accession>
<dbReference type="OMA" id="WIQLSAC"/>
<dbReference type="Proteomes" id="UP000266841">
    <property type="component" value="Unassembled WGS sequence"/>
</dbReference>
<gene>
    <name evidence="9" type="ORF">THAOC_35459</name>
</gene>
<evidence type="ECO:0000256" key="6">
    <source>
        <dbReference type="SAM" id="MobiDB-lite"/>
    </source>
</evidence>
<dbReference type="OrthoDB" id="419616at2759"/>
<feature type="domain" description="Major facilitator superfamily (MFS) profile" evidence="8">
    <location>
        <begin position="133"/>
        <end position="572"/>
    </location>
</feature>
<evidence type="ECO:0000256" key="1">
    <source>
        <dbReference type="ARBA" id="ARBA00004651"/>
    </source>
</evidence>
<dbReference type="EMBL" id="AGNL01048161">
    <property type="protein sequence ID" value="EJK45905.1"/>
    <property type="molecule type" value="Genomic_DNA"/>
</dbReference>
<feature type="region of interest" description="Disordered" evidence="6">
    <location>
        <begin position="1"/>
        <end position="20"/>
    </location>
</feature>
<feature type="transmembrane region" description="Helical" evidence="7">
    <location>
        <begin position="442"/>
        <end position="470"/>
    </location>
</feature>
<dbReference type="AlphaFoldDB" id="K0R1R1"/>
<keyword evidence="3 7" id="KW-0812">Transmembrane</keyword>